<evidence type="ECO:0000313" key="3">
    <source>
        <dbReference type="Proteomes" id="UP001498771"/>
    </source>
</evidence>
<dbReference type="InterPro" id="IPR011990">
    <property type="entry name" value="TPR-like_helical_dom_sf"/>
</dbReference>
<dbReference type="RefSeq" id="XP_064769002.1">
    <property type="nucleotide sequence ID" value="XM_064910654.1"/>
</dbReference>
<comment type="caution">
    <text evidence="2">The sequence shown here is derived from an EMBL/GenBank/DDBJ whole genome shotgun (WGS) entry which is preliminary data.</text>
</comment>
<evidence type="ECO:0000313" key="2">
    <source>
        <dbReference type="EMBL" id="KAK7205969.1"/>
    </source>
</evidence>
<dbReference type="Gene3D" id="1.25.40.10">
    <property type="entry name" value="Tetratricopeptide repeat domain"/>
    <property type="match status" value="1"/>
</dbReference>
<evidence type="ECO:0000256" key="1">
    <source>
        <dbReference type="ARBA" id="ARBA00005351"/>
    </source>
</evidence>
<dbReference type="Pfam" id="PF04190">
    <property type="entry name" value="GET4"/>
    <property type="match status" value="1"/>
</dbReference>
<dbReference type="EMBL" id="JBBJBU010000004">
    <property type="protein sequence ID" value="KAK7205969.1"/>
    <property type="molecule type" value="Genomic_DNA"/>
</dbReference>
<comment type="similarity">
    <text evidence="1">Belongs to the GET4 family.</text>
</comment>
<name>A0ABR1F809_9ASCO</name>
<gene>
    <name evidence="2" type="ORF">BZA70DRAFT_247488</name>
</gene>
<evidence type="ECO:0008006" key="4">
    <source>
        <dbReference type="Google" id="ProtNLM"/>
    </source>
</evidence>
<reference evidence="2 3" key="1">
    <citation type="submission" date="2024-03" db="EMBL/GenBank/DDBJ databases">
        <title>Genome-scale model development and genomic sequencing of the oleaginous clade Lipomyces.</title>
        <authorList>
            <consortium name="Lawrence Berkeley National Laboratory"/>
            <person name="Czajka J.J."/>
            <person name="Han Y."/>
            <person name="Kim J."/>
            <person name="Mondo S.J."/>
            <person name="Hofstad B.A."/>
            <person name="Robles A."/>
            <person name="Haridas S."/>
            <person name="Riley R."/>
            <person name="LaButti K."/>
            <person name="Pangilinan J."/>
            <person name="Andreopoulos W."/>
            <person name="Lipzen A."/>
            <person name="Yan J."/>
            <person name="Wang M."/>
            <person name="Ng V."/>
            <person name="Grigoriev I.V."/>
            <person name="Spatafora J.W."/>
            <person name="Magnuson J.K."/>
            <person name="Baker S.E."/>
            <person name="Pomraning K.R."/>
        </authorList>
    </citation>
    <scope>NUCLEOTIDE SEQUENCE [LARGE SCALE GENOMIC DNA]</scope>
    <source>
        <strain evidence="2 3">Phaff 52-87</strain>
    </source>
</reference>
<accession>A0ABR1F809</accession>
<protein>
    <recommendedName>
        <fullName evidence="4">DUF410-domain-containing protein</fullName>
    </recommendedName>
</protein>
<dbReference type="PANTHER" id="PTHR12875">
    <property type="entry name" value="GOLGI TO ER TRAFFIC PROTEIN 4 HOMOLOG"/>
    <property type="match status" value="1"/>
</dbReference>
<dbReference type="PANTHER" id="PTHR12875:SF0">
    <property type="entry name" value="GOLGI TO ER TRAFFIC PROTEIN 4 HOMOLOG"/>
    <property type="match status" value="1"/>
</dbReference>
<dbReference type="GeneID" id="90036166"/>
<proteinExistence type="inferred from homology"/>
<dbReference type="InterPro" id="IPR007317">
    <property type="entry name" value="GET4"/>
</dbReference>
<sequence>MSSGQLEKTIKRVRQRIADKQYYEAQQAIKTVAARLIKAQHYDDAIEMLYQGSQELLGAGEGGSGGELSRYLVDTYKTAGTSVNSVSKARVVQLFTMFKPEEPRRKDFIQDAIQWSASGEIKYGDPELHHIFGSAYANEDKPYEAERHLLLGTKESATVLGNLLFDWFADESQLEMAPFFISRAVLGYLSVGNIRDADKSLNIFIERLLASGLSVERQNVTSAAGDSVIVFPQLPLLDFFQLLIKACQRPSQDLFRRLRFRYKDSIKDAGAFDEALDRIGASFFGIKVRNQGNMLQDLMGSLLGGPSGGSSGGPAQIGSALD</sequence>
<dbReference type="Proteomes" id="UP001498771">
    <property type="component" value="Unassembled WGS sequence"/>
</dbReference>
<organism evidence="2 3">
    <name type="scientific">Myxozyma melibiosi</name>
    <dbReference type="NCBI Taxonomy" id="54550"/>
    <lineage>
        <taxon>Eukaryota</taxon>
        <taxon>Fungi</taxon>
        <taxon>Dikarya</taxon>
        <taxon>Ascomycota</taxon>
        <taxon>Saccharomycotina</taxon>
        <taxon>Lipomycetes</taxon>
        <taxon>Lipomycetales</taxon>
        <taxon>Lipomycetaceae</taxon>
        <taxon>Myxozyma</taxon>
    </lineage>
</organism>
<keyword evidence="3" id="KW-1185">Reference proteome</keyword>